<dbReference type="AlphaFoldDB" id="A0A9X2FI19"/>
<dbReference type="PROSITE" id="PS50977">
    <property type="entry name" value="HTH_TETR_2"/>
    <property type="match status" value="1"/>
</dbReference>
<keyword evidence="1" id="KW-0805">Transcription regulation</keyword>
<dbReference type="Pfam" id="PF00440">
    <property type="entry name" value="TetR_N"/>
    <property type="match status" value="1"/>
</dbReference>
<keyword evidence="2 4" id="KW-0238">DNA-binding</keyword>
<feature type="DNA-binding region" description="H-T-H motif" evidence="4">
    <location>
        <begin position="29"/>
        <end position="48"/>
    </location>
</feature>
<proteinExistence type="predicted"/>
<feature type="domain" description="HTH tetR-type" evidence="5">
    <location>
        <begin position="6"/>
        <end position="66"/>
    </location>
</feature>
<gene>
    <name evidence="6" type="ORF">LB941_01680</name>
</gene>
<evidence type="ECO:0000313" key="7">
    <source>
        <dbReference type="Proteomes" id="UP001139006"/>
    </source>
</evidence>
<keyword evidence="3" id="KW-0804">Transcription</keyword>
<evidence type="ECO:0000256" key="3">
    <source>
        <dbReference type="ARBA" id="ARBA00023163"/>
    </source>
</evidence>
<reference evidence="6 7" key="1">
    <citation type="journal article" date="2023" name="Int. J. Syst. Evol. Microbiol.">
        <title>Ligilactobacillus ubinensis sp. nov., a novel species isolated from the wild ferment of a durian fruit (Durio zibethinus).</title>
        <authorList>
            <person name="Heng Y.C."/>
            <person name="Menon N."/>
            <person name="Chen B."/>
            <person name="Loo B.Z.L."/>
            <person name="Wong G.W.J."/>
            <person name="Lim A.C.H."/>
            <person name="Silvaraju S."/>
            <person name="Kittelmann S."/>
        </authorList>
    </citation>
    <scope>NUCLEOTIDE SEQUENCE [LARGE SCALE GENOMIC DNA]</scope>
    <source>
        <strain evidence="6 7">WILCCON 0076</strain>
    </source>
</reference>
<dbReference type="PANTHER" id="PTHR47506">
    <property type="entry name" value="TRANSCRIPTIONAL REGULATORY PROTEIN"/>
    <property type="match status" value="1"/>
</dbReference>
<comment type="caution">
    <text evidence="6">The sequence shown here is derived from an EMBL/GenBank/DDBJ whole genome shotgun (WGS) entry which is preliminary data.</text>
</comment>
<dbReference type="Proteomes" id="UP001139006">
    <property type="component" value="Unassembled WGS sequence"/>
</dbReference>
<evidence type="ECO:0000313" key="6">
    <source>
        <dbReference type="EMBL" id="MCP0886045.1"/>
    </source>
</evidence>
<evidence type="ECO:0000256" key="2">
    <source>
        <dbReference type="ARBA" id="ARBA00023125"/>
    </source>
</evidence>
<evidence type="ECO:0000256" key="4">
    <source>
        <dbReference type="PROSITE-ProRule" id="PRU00335"/>
    </source>
</evidence>
<dbReference type="GO" id="GO:0003677">
    <property type="term" value="F:DNA binding"/>
    <property type="evidence" value="ECO:0007669"/>
    <property type="project" value="UniProtKB-UniRule"/>
</dbReference>
<organism evidence="6 7">
    <name type="scientific">Ligilactobacillus ubinensis</name>
    <dbReference type="NCBI Taxonomy" id="2876789"/>
    <lineage>
        <taxon>Bacteria</taxon>
        <taxon>Bacillati</taxon>
        <taxon>Bacillota</taxon>
        <taxon>Bacilli</taxon>
        <taxon>Lactobacillales</taxon>
        <taxon>Lactobacillaceae</taxon>
        <taxon>Ligilactobacillus</taxon>
    </lineage>
</organism>
<keyword evidence="7" id="KW-1185">Reference proteome</keyword>
<dbReference type="SUPFAM" id="SSF46689">
    <property type="entry name" value="Homeodomain-like"/>
    <property type="match status" value="1"/>
</dbReference>
<evidence type="ECO:0000259" key="5">
    <source>
        <dbReference type="PROSITE" id="PS50977"/>
    </source>
</evidence>
<accession>A0A9X2FI19</accession>
<dbReference type="RefSeq" id="WP_253358964.1">
    <property type="nucleotide sequence ID" value="NZ_JAIULA010000002.1"/>
</dbReference>
<dbReference type="InterPro" id="IPR009057">
    <property type="entry name" value="Homeodomain-like_sf"/>
</dbReference>
<dbReference type="PANTHER" id="PTHR47506:SF1">
    <property type="entry name" value="HTH-TYPE TRANSCRIPTIONAL REGULATOR YJDC"/>
    <property type="match status" value="1"/>
</dbReference>
<dbReference type="Gene3D" id="1.10.10.60">
    <property type="entry name" value="Homeodomain-like"/>
    <property type="match status" value="1"/>
</dbReference>
<dbReference type="EMBL" id="JAIULA010000002">
    <property type="protein sequence ID" value="MCP0886045.1"/>
    <property type="molecule type" value="Genomic_DNA"/>
</dbReference>
<name>A0A9X2FI19_9LACO</name>
<sequence>MGRNKKFNTQDVVTDMSMIFIKYGYEGTSLDDLVKETGLLRGSLYSEFGSKRGMFVAALMKNIEDDKESEITLNLAIIAMMELTTHDNEVKQIICNWENQIGSAILKNSQTLGDTRDGK</sequence>
<protein>
    <submittedName>
        <fullName evidence="6">TetR/AcrR family transcriptional regulator</fullName>
    </submittedName>
</protein>
<dbReference type="InterPro" id="IPR001647">
    <property type="entry name" value="HTH_TetR"/>
</dbReference>
<evidence type="ECO:0000256" key="1">
    <source>
        <dbReference type="ARBA" id="ARBA00023015"/>
    </source>
</evidence>